<dbReference type="EMBL" id="MN739658">
    <property type="protein sequence ID" value="QHT18631.1"/>
    <property type="molecule type" value="Genomic_DNA"/>
</dbReference>
<keyword evidence="2" id="KW-0812">Transmembrane</keyword>
<feature type="transmembrane region" description="Helical" evidence="2">
    <location>
        <begin position="39"/>
        <end position="58"/>
    </location>
</feature>
<accession>A0A6C0DQ89</accession>
<evidence type="ECO:0000256" key="2">
    <source>
        <dbReference type="SAM" id="Phobius"/>
    </source>
</evidence>
<feature type="region of interest" description="Disordered" evidence="1">
    <location>
        <begin position="68"/>
        <end position="103"/>
    </location>
</feature>
<evidence type="ECO:0000256" key="1">
    <source>
        <dbReference type="SAM" id="MobiDB-lite"/>
    </source>
</evidence>
<name>A0A6C0DQ89_9ZZZZ</name>
<reference evidence="3" key="1">
    <citation type="journal article" date="2020" name="Nature">
        <title>Giant virus diversity and host interactions through global metagenomics.</title>
        <authorList>
            <person name="Schulz F."/>
            <person name="Roux S."/>
            <person name="Paez-Espino D."/>
            <person name="Jungbluth S."/>
            <person name="Walsh D.A."/>
            <person name="Denef V.J."/>
            <person name="McMahon K.D."/>
            <person name="Konstantinidis K.T."/>
            <person name="Eloe-Fadrosh E.A."/>
            <person name="Kyrpides N.C."/>
            <person name="Woyke T."/>
        </authorList>
    </citation>
    <scope>NUCLEOTIDE SEQUENCE</scope>
    <source>
        <strain evidence="3">GVMAG-M-3300023174-47</strain>
    </source>
</reference>
<organism evidence="3">
    <name type="scientific">viral metagenome</name>
    <dbReference type="NCBI Taxonomy" id="1070528"/>
    <lineage>
        <taxon>unclassified sequences</taxon>
        <taxon>metagenomes</taxon>
        <taxon>organismal metagenomes</taxon>
    </lineage>
</organism>
<keyword evidence="2" id="KW-0472">Membrane</keyword>
<keyword evidence="2" id="KW-1133">Transmembrane helix</keyword>
<proteinExistence type="predicted"/>
<protein>
    <submittedName>
        <fullName evidence="3">Uncharacterized protein</fullName>
    </submittedName>
</protein>
<feature type="compositionally biased region" description="Basic and acidic residues" evidence="1">
    <location>
        <begin position="75"/>
        <end position="89"/>
    </location>
</feature>
<dbReference type="AlphaFoldDB" id="A0A6C0DQ89"/>
<evidence type="ECO:0000313" key="3">
    <source>
        <dbReference type="EMBL" id="QHT18631.1"/>
    </source>
</evidence>
<sequence length="172" mass="19121">MDTLIAGLLFAVVAVFLYQRRLAMTIAWVILGYMLSHHVGKLSHTLSVLVGLVLVYLISMVTKRSYEGFEDEDKDEKPEKGKGKSKDDDPQPAPPKTDDPHVDVGTTILHAYRNLSPEQIGGMRRDTKELMGLQKELMGSLSEMKPAIEQGAELLKTFSQFFGKDGAPPMQM</sequence>